<evidence type="ECO:0000313" key="3">
    <source>
        <dbReference type="Proteomes" id="UP000314987"/>
    </source>
</evidence>
<evidence type="ECO:0008006" key="4">
    <source>
        <dbReference type="Google" id="ProtNLM"/>
    </source>
</evidence>
<dbReference type="Ensembl" id="ENSVURT00010010785.1">
    <property type="protein sequence ID" value="ENSVURP00010009506.1"/>
    <property type="gene ID" value="ENSVURG00010007356.1"/>
</dbReference>
<dbReference type="PANTHER" id="PTHR34914:SF1">
    <property type="entry name" value="LYMPHOCYTE EXPANSION MOLECULE"/>
    <property type="match status" value="1"/>
</dbReference>
<reference evidence="2" key="3">
    <citation type="submission" date="2025-09" db="UniProtKB">
        <authorList>
            <consortium name="Ensembl"/>
        </authorList>
    </citation>
    <scope>IDENTIFICATION</scope>
</reference>
<evidence type="ECO:0000256" key="1">
    <source>
        <dbReference type="SAM" id="MobiDB-lite"/>
    </source>
</evidence>
<dbReference type="InterPro" id="IPR033557">
    <property type="entry name" value="CIMAP2"/>
</dbReference>
<protein>
    <recommendedName>
        <fullName evidence="4">Lymphocyte expansion molecule</fullName>
    </recommendedName>
</protein>
<organism evidence="2 3">
    <name type="scientific">Vombatus ursinus</name>
    <name type="common">Common wombat</name>
    <dbReference type="NCBI Taxonomy" id="29139"/>
    <lineage>
        <taxon>Eukaryota</taxon>
        <taxon>Metazoa</taxon>
        <taxon>Chordata</taxon>
        <taxon>Craniata</taxon>
        <taxon>Vertebrata</taxon>
        <taxon>Euteleostomi</taxon>
        <taxon>Mammalia</taxon>
        <taxon>Metatheria</taxon>
        <taxon>Diprotodontia</taxon>
        <taxon>Vombatidae</taxon>
        <taxon>Vombatus</taxon>
    </lineage>
</organism>
<dbReference type="OMA" id="FGVQSAX"/>
<dbReference type="AlphaFoldDB" id="A0A4X2KHQ2"/>
<name>A0A4X2KHQ2_VOMUR</name>
<evidence type="ECO:0000313" key="2">
    <source>
        <dbReference type="Ensembl" id="ENSVURP00010009506.1"/>
    </source>
</evidence>
<reference evidence="2" key="2">
    <citation type="submission" date="2025-08" db="UniProtKB">
        <authorList>
            <consortium name="Ensembl"/>
        </authorList>
    </citation>
    <scope>IDENTIFICATION</scope>
</reference>
<sequence>RGESGRRRLERKEGSRLRRPLEKPNRGLSISSRSDFGGNREPLELTPGTGWAKAQEATRLTQLPHFQHKSEEEIGPGSYNHKDFIELAREKPCSNVGMLSSGGVRFSEMVGNYFPGPGNYGKGGNPYAEMEEKAWDRSHTKGIMCTKSKKALELSTEGSGLSPGTYCFKSGVEELLTRTISKRGPYDVFSGDRSMPIAYGHYATQKKKQFELFSFKSFVDELNSRWRKKHGVFGKLSRSPAVPTERIYCSTLSQWPIRQCNLGPGSYNPKPMPGYELSNQHPFGSSSKRVDLKSYQNFVGNTNPVGVGRYNSTKHEARNAQRRYRSLYLSKPNRYPLRQLGLSDLPRVTQLVSVKCLRLDLNSGPPDFKAGLYPLCHLAALNLILLYLRY</sequence>
<keyword evidence="3" id="KW-1185">Reference proteome</keyword>
<dbReference type="GeneTree" id="ENSGT00390000015471"/>
<reference evidence="3" key="1">
    <citation type="submission" date="2018-12" db="EMBL/GenBank/DDBJ databases">
        <authorList>
            <person name="Yazar S."/>
        </authorList>
    </citation>
    <scope>NUCLEOTIDE SEQUENCE [LARGE SCALE GENOMIC DNA]</scope>
</reference>
<dbReference type="Proteomes" id="UP000314987">
    <property type="component" value="Unassembled WGS sequence"/>
</dbReference>
<feature type="compositionally biased region" description="Basic and acidic residues" evidence="1">
    <location>
        <begin position="1"/>
        <end position="25"/>
    </location>
</feature>
<feature type="region of interest" description="Disordered" evidence="1">
    <location>
        <begin position="1"/>
        <end position="48"/>
    </location>
</feature>
<dbReference type="STRING" id="29139.ENSVURP00010009506"/>
<accession>A0A4X2KHQ2</accession>
<dbReference type="PANTHER" id="PTHR34914">
    <property type="entry name" value="LYMPHOCYTE EXPANSION MOLECULE"/>
    <property type="match status" value="1"/>
</dbReference>
<proteinExistence type="predicted"/>